<reference evidence="2 3" key="1">
    <citation type="journal article" date="2003" name="Int. J. Syst. Evol. Microbiol.">
        <title>Virgibacillus carmonensis sp. nov., Virgibacillus necropolis sp. nov. and Virgibacillus picturae sp. nov., three novel species isolated from deteriorated mural paintings, transfer of the species of the genus salibacillus to Virgibacillus, as Virgibacillus marismortui comb. nov. and Virgibacillus salexigens comb. nov., and emended description of the genus Virgibacillus.</title>
        <authorList>
            <person name="Heyrman J."/>
            <person name="Logan N.A."/>
            <person name="Busse H.J."/>
            <person name="Balcaen A."/>
            <person name="Lebbe L."/>
            <person name="Rodriguez-Diaz M."/>
            <person name="Swings J."/>
            <person name="De Vos P."/>
        </authorList>
    </citation>
    <scope>NUCLEOTIDE SEQUENCE [LARGE SCALE GENOMIC DNA]</scope>
    <source>
        <strain evidence="2 3">LMG 19488</strain>
    </source>
</reference>
<dbReference type="AlphaFoldDB" id="A0A221M9M4"/>
<organism evidence="2 3">
    <name type="scientific">Virgibacillus necropolis</name>
    <dbReference type="NCBI Taxonomy" id="163877"/>
    <lineage>
        <taxon>Bacteria</taxon>
        <taxon>Bacillati</taxon>
        <taxon>Bacillota</taxon>
        <taxon>Bacilli</taxon>
        <taxon>Bacillales</taxon>
        <taxon>Bacillaceae</taxon>
        <taxon>Virgibacillus</taxon>
    </lineage>
</organism>
<evidence type="ECO:0000313" key="3">
    <source>
        <dbReference type="Proteomes" id="UP000204391"/>
    </source>
</evidence>
<gene>
    <name evidence="2" type="ORF">CFK40_04540</name>
</gene>
<keyword evidence="3" id="KW-1185">Reference proteome</keyword>
<name>A0A221M9M4_9BACI</name>
<evidence type="ECO:0000259" key="1">
    <source>
        <dbReference type="Pfam" id="PF13320"/>
    </source>
</evidence>
<dbReference type="Pfam" id="PF13320">
    <property type="entry name" value="GH123_cat"/>
    <property type="match status" value="1"/>
</dbReference>
<proteinExistence type="predicted"/>
<dbReference type="RefSeq" id="WP_089530984.1">
    <property type="nucleotide sequence ID" value="NZ_CP022437.1"/>
</dbReference>
<dbReference type="OrthoDB" id="197680at2"/>
<dbReference type="Proteomes" id="UP000204391">
    <property type="component" value="Chromosome"/>
</dbReference>
<feature type="domain" description="Glycoside hydrolase 123 catalytic" evidence="1">
    <location>
        <begin position="170"/>
        <end position="497"/>
    </location>
</feature>
<dbReference type="KEGG" id="vne:CFK40_04540"/>
<dbReference type="EMBL" id="CP022437">
    <property type="protein sequence ID" value="ASN04329.1"/>
    <property type="molecule type" value="Genomic_DNA"/>
</dbReference>
<sequence length="552" mass="64580">MKLFCFSSLEKVFLDGPVHGVEQPQGSCLLGEKYAIQIAFYVDKVNTPIQLDLKTELQEQINVYKVEHVPSELPNGEGHDQDIITGKPGLFPDVLQSSRLPVQFSRLKTDVWYSFWIEFETANPKLSGTHDILFTLDYENKYGKQITSRTFQLEVIAKKLPKSTIKHTEWIHTDCLMNYYQIEAFSDEYWELVDKYISMAVVHSQNMMLTPIFTPPIDTNIGGERRTVQLVDIKKNSDEYEFDFTNLQKWSDICKKNNVQYLEIIHLFTQWGAKSTPKIEVTVDEEKVNFFGWETASASKEYILFLQQFIPSLIEWLKENEWDNNVYFHISDEPSIDDIEHYQEASNCVRKLVKGYPIIDAMSDYYLYKKGLVDIPVVANNQIRIFLDNKTSPLWTYYCGAHNYKVSNRFFDMPSYRNRILGYQLFKYNIDGFLHWGYNFWNTQYSKKAINPYEITDAEVSFPSGDSFVVYPGEKGPLPSLRLKVINEAFQDFRAMQAIENIYGRNAVDELIEKYLPNLSFDEYPKNQKYIFSIREHINKLIKDSMKTECGK</sequence>
<protein>
    <recommendedName>
        <fullName evidence="1">Glycoside hydrolase 123 catalytic domain-containing protein</fullName>
    </recommendedName>
</protein>
<dbReference type="InterPro" id="IPR025150">
    <property type="entry name" value="GH123_cat"/>
</dbReference>
<accession>A0A221M9M4</accession>
<evidence type="ECO:0000313" key="2">
    <source>
        <dbReference type="EMBL" id="ASN04329.1"/>
    </source>
</evidence>